<proteinExistence type="predicted"/>
<organism evidence="2 3">
    <name type="scientific">Lysinibacillus piscis</name>
    <dbReference type="NCBI Taxonomy" id="2518931"/>
    <lineage>
        <taxon>Bacteria</taxon>
        <taxon>Bacillati</taxon>
        <taxon>Bacillota</taxon>
        <taxon>Bacilli</taxon>
        <taxon>Bacillales</taxon>
        <taxon>Bacillaceae</taxon>
        <taxon>Lysinibacillus</taxon>
    </lineage>
</organism>
<feature type="domain" description="BioF2-like acetyltransferase" evidence="1">
    <location>
        <begin position="170"/>
        <end position="310"/>
    </location>
</feature>
<evidence type="ECO:0000259" key="1">
    <source>
        <dbReference type="Pfam" id="PF13480"/>
    </source>
</evidence>
<dbReference type="Pfam" id="PF13480">
    <property type="entry name" value="Acetyltransf_6"/>
    <property type="match status" value="1"/>
</dbReference>
<comment type="caution">
    <text evidence="2">The sequence shown here is derived from an EMBL/GenBank/DDBJ whole genome shotgun (WGS) entry which is preliminary data.</text>
</comment>
<reference evidence="2" key="1">
    <citation type="submission" date="2022-08" db="EMBL/GenBank/DDBJ databases">
        <title>Draft genome sequence of Lysinibacillus sp. strain KH24.</title>
        <authorList>
            <person name="Kanbe H."/>
            <person name="Itoh H."/>
        </authorList>
    </citation>
    <scope>NUCLEOTIDE SEQUENCE</scope>
    <source>
        <strain evidence="2">KH24</strain>
    </source>
</reference>
<dbReference type="InterPro" id="IPR038740">
    <property type="entry name" value="BioF2-like_GNAT_dom"/>
</dbReference>
<name>A0ABQ5NN36_9BACI</name>
<accession>A0ABQ5NN36</accession>
<dbReference type="Proteomes" id="UP001065593">
    <property type="component" value="Unassembled WGS sequence"/>
</dbReference>
<gene>
    <name evidence="2" type="ORF">LYSBPC_29020</name>
</gene>
<dbReference type="RefSeq" id="WP_264989645.1">
    <property type="nucleotide sequence ID" value="NZ_BRZA01000004.1"/>
</dbReference>
<protein>
    <recommendedName>
        <fullName evidence="1">BioF2-like acetyltransferase domain-containing protein</fullName>
    </recommendedName>
</protein>
<dbReference type="InterPro" id="IPR016181">
    <property type="entry name" value="Acyl_CoA_acyltransferase"/>
</dbReference>
<evidence type="ECO:0000313" key="2">
    <source>
        <dbReference type="EMBL" id="GLC89775.1"/>
    </source>
</evidence>
<dbReference type="SUPFAM" id="SSF55729">
    <property type="entry name" value="Acyl-CoA N-acyltransferases (Nat)"/>
    <property type="match status" value="1"/>
</dbReference>
<sequence>MQLIRIQTDDELLLYKKQWDDILATEKNDNPFIEFIWFYHWWRTVGRKERVELYAVEHEDSIIAFFPFTVRQQWGVRLYSFAGEGIANYAGIIAEQKWLYKAVVFVLDGLCKKYPHIAFSLHGLLESQLSVKLLEQYFVERQLHPHIFRVVTPYIALQEVDVPQYIEQRKKLHGVDRREKKLRRLGTFVKKKASENELWKMFQLFDRRWAKKLDTSGFTTKKKRAFFEQLAYEKEEALQIEIDTLVFEQQWLAFTYGIRCRGRYVLYTLAHEPTFQLFGVGRLLQQEVLRRTYIEAGQLFDMSIGYEPYKFDWHSGLDFTRHMLVSGTTKRAKWFIHCLAIKERLKTYAKSKQWLVNWKRNTLGQWYYLGKYGKWQDWLQYGQQLITKWFNIKQIDLYAIAPTVPCQPVGTLFEELTIQEAIELQQEEVIALLYQGYNVYTDAFTTKKSLMFAMHYKQLRIDAVKLIESLPPQTCFVTNEQGNVATITAFCRKIQPIHTIYMTASFWQWRKRKALVQLGYQRITRIRYIKCFRYQRKQLQHYSEHEGRSHAIQ</sequence>
<keyword evidence="3" id="KW-1185">Reference proteome</keyword>
<evidence type="ECO:0000313" key="3">
    <source>
        <dbReference type="Proteomes" id="UP001065593"/>
    </source>
</evidence>
<dbReference type="EMBL" id="BRZA01000004">
    <property type="protein sequence ID" value="GLC89775.1"/>
    <property type="molecule type" value="Genomic_DNA"/>
</dbReference>